<organism evidence="1">
    <name type="scientific">Ralstonia solanacearum</name>
    <name type="common">Pseudomonas solanacearum</name>
    <dbReference type="NCBI Taxonomy" id="305"/>
    <lineage>
        <taxon>Bacteria</taxon>
        <taxon>Pseudomonadati</taxon>
        <taxon>Pseudomonadota</taxon>
        <taxon>Betaproteobacteria</taxon>
        <taxon>Burkholderiales</taxon>
        <taxon>Burkholderiaceae</taxon>
        <taxon>Ralstonia</taxon>
        <taxon>Ralstonia solanacearum species complex</taxon>
    </lineage>
</organism>
<protein>
    <submittedName>
        <fullName evidence="1">Uncharacterized protein</fullName>
    </submittedName>
</protein>
<proteinExistence type="predicted"/>
<dbReference type="EMBL" id="LN899824">
    <property type="protein sequence ID" value="CUV30705.1"/>
    <property type="molecule type" value="Genomic_DNA"/>
</dbReference>
<gene>
    <name evidence="1" type="ORF">RUN1985_v1_690076</name>
</gene>
<accession>A0A0S4V9V7</accession>
<name>A0A0S4V9V7_RALSL</name>
<dbReference type="AlphaFoldDB" id="A0A0S4V9V7"/>
<evidence type="ECO:0000313" key="1">
    <source>
        <dbReference type="EMBL" id="CUV30705.1"/>
    </source>
</evidence>
<reference evidence="1" key="1">
    <citation type="submission" date="2015-10" db="EMBL/GenBank/DDBJ databases">
        <authorList>
            <person name="Gilbert D.G."/>
        </authorList>
    </citation>
    <scope>NUCLEOTIDE SEQUENCE</scope>
    <source>
        <strain evidence="1">Phyl III-seqv23</strain>
    </source>
</reference>
<sequence length="160" mass="17833">MDNFSIDAGTGDTIIVAILLPCLVVGHVPVNDVLVDCLMNLAHKQWVALHAKVNLGSRLKVAASGSCWIGHPMTSADAVQLDRCFHYAVAIDTRRMTYVLATTETVVSWYSFKYDNNLRPGDFELLERLDLRKVPQFGDKETAKRAAIALGLKTWIYVRL</sequence>